<dbReference type="SUPFAM" id="SSF55785">
    <property type="entry name" value="PYP-like sensor domain (PAS domain)"/>
    <property type="match status" value="1"/>
</dbReference>
<comment type="caution">
    <text evidence="3">The sequence shown here is derived from an EMBL/GenBank/DDBJ whole genome shotgun (WGS) entry which is preliminary data.</text>
</comment>
<name>A0A1H9VNE9_9BACI</name>
<dbReference type="InterPro" id="IPR001932">
    <property type="entry name" value="PPM-type_phosphatase-like_dom"/>
</dbReference>
<dbReference type="InterPro" id="IPR000014">
    <property type="entry name" value="PAS"/>
</dbReference>
<dbReference type="AlphaFoldDB" id="A0A1H9VNE9"/>
<protein>
    <submittedName>
        <fullName evidence="3">Sigma-B regulation protein RsbU (Phosphoserine phosphatase)</fullName>
    </submittedName>
</protein>
<dbReference type="InterPro" id="IPR035965">
    <property type="entry name" value="PAS-like_dom_sf"/>
</dbReference>
<feature type="domain" description="PPM-type phosphatase" evidence="2">
    <location>
        <begin position="291"/>
        <end position="491"/>
    </location>
</feature>
<keyword evidence="1" id="KW-0378">Hydrolase</keyword>
<proteinExistence type="predicted"/>
<sequence>MREREKNSLPMPTVPAVEDWLQIETMYKQFPLGIALIEAQSNDRHILFVNDRFKERTGYSAEDLNGALNDWLEILFPFTWNTTKVISLTEHFFANVQADLYLTIRRKQGDFFTGHIQIEPIFSGNDTTEHPCFYMMMFMNERAGSSTPGRQSLPAVNEAWIESVPGACYVFNLHNQLVYHNEEANTFFSDAPSSFGYQSIEAVLPMTAEDWKAFRNEISNHREIAFCTIKDPFSGQYKAAEWSFFPRYDETFTLIGFFGIGQDVSRFARIHQELSRAVQSQKDSLPLNITGKKFDFTSFYYPHFYLSGDTYGYYFDQKNNKLIIYLVDIMGHGIYTAMQTSALNTLFQTSVKRQRISAEGQMKQMNEHCCLHLPADSFAAAMIAEIDFNRLSCHIVSAGIPHLLHITNEHTERKSFAGTPLGMFEQSMFRRRSFQLTRESRLIFGTDGFFETLDTFQDANTVTCEGLYSFVQRAALAGRSQDDTSAIILKLK</sequence>
<dbReference type="PANTHER" id="PTHR43156:SF14">
    <property type="entry name" value="PHOSPHOSERINE PHOSPHATASE RSBP"/>
    <property type="match status" value="1"/>
</dbReference>
<keyword evidence="4" id="KW-1185">Reference proteome</keyword>
<dbReference type="OrthoDB" id="9763484at2"/>
<dbReference type="InterPro" id="IPR052016">
    <property type="entry name" value="Bact_Sigma-Reg"/>
</dbReference>
<dbReference type="SUPFAM" id="SSF81606">
    <property type="entry name" value="PP2C-like"/>
    <property type="match status" value="1"/>
</dbReference>
<dbReference type="STRING" id="1464123.SAMN05444126_12242"/>
<evidence type="ECO:0000256" key="1">
    <source>
        <dbReference type="ARBA" id="ARBA00022801"/>
    </source>
</evidence>
<dbReference type="Proteomes" id="UP000199318">
    <property type="component" value="Unassembled WGS sequence"/>
</dbReference>
<dbReference type="Pfam" id="PF07228">
    <property type="entry name" value="SpoIIE"/>
    <property type="match status" value="1"/>
</dbReference>
<accession>A0A1H9VNE9</accession>
<dbReference type="Gene3D" id="3.60.40.10">
    <property type="entry name" value="PPM-type phosphatase domain"/>
    <property type="match status" value="1"/>
</dbReference>
<evidence type="ECO:0000313" key="3">
    <source>
        <dbReference type="EMBL" id="SES23320.1"/>
    </source>
</evidence>
<dbReference type="GO" id="GO:0016791">
    <property type="term" value="F:phosphatase activity"/>
    <property type="evidence" value="ECO:0007669"/>
    <property type="project" value="TreeGrafter"/>
</dbReference>
<dbReference type="CDD" id="cd00130">
    <property type="entry name" value="PAS"/>
    <property type="match status" value="1"/>
</dbReference>
<organism evidence="3 4">
    <name type="scientific">Salisediminibacterium halotolerans</name>
    <dbReference type="NCBI Taxonomy" id="517425"/>
    <lineage>
        <taxon>Bacteria</taxon>
        <taxon>Bacillati</taxon>
        <taxon>Bacillota</taxon>
        <taxon>Bacilli</taxon>
        <taxon>Bacillales</taxon>
        <taxon>Bacillaceae</taxon>
        <taxon>Salisediminibacterium</taxon>
    </lineage>
</organism>
<evidence type="ECO:0000259" key="2">
    <source>
        <dbReference type="SMART" id="SM00331"/>
    </source>
</evidence>
<dbReference type="SMART" id="SM00331">
    <property type="entry name" value="PP2C_SIG"/>
    <property type="match status" value="1"/>
</dbReference>
<dbReference type="InterPro" id="IPR036457">
    <property type="entry name" value="PPM-type-like_dom_sf"/>
</dbReference>
<gene>
    <name evidence="3" type="ORF">SAMN05444126_12242</name>
</gene>
<dbReference type="PANTHER" id="PTHR43156">
    <property type="entry name" value="STAGE II SPORULATION PROTEIN E-RELATED"/>
    <property type="match status" value="1"/>
</dbReference>
<reference evidence="4" key="1">
    <citation type="submission" date="2016-10" db="EMBL/GenBank/DDBJ databases">
        <authorList>
            <person name="de Groot N.N."/>
        </authorList>
    </citation>
    <scope>NUCLEOTIDE SEQUENCE [LARGE SCALE GENOMIC DNA]</scope>
    <source>
        <strain evidence="4">10nlg</strain>
    </source>
</reference>
<dbReference type="Pfam" id="PF13188">
    <property type="entry name" value="PAS_8"/>
    <property type="match status" value="1"/>
</dbReference>
<dbReference type="EMBL" id="FOGV01000022">
    <property type="protein sequence ID" value="SES23320.1"/>
    <property type="molecule type" value="Genomic_DNA"/>
</dbReference>
<dbReference type="RefSeq" id="WP_093073966.1">
    <property type="nucleotide sequence ID" value="NZ_FOGV01000022.1"/>
</dbReference>
<dbReference type="Gene3D" id="3.30.450.20">
    <property type="entry name" value="PAS domain"/>
    <property type="match status" value="2"/>
</dbReference>
<evidence type="ECO:0000313" key="4">
    <source>
        <dbReference type="Proteomes" id="UP000199318"/>
    </source>
</evidence>